<dbReference type="RefSeq" id="XP_050938830.1">
    <property type="nucleotide sequence ID" value="XM_051082873.1"/>
</dbReference>
<evidence type="ECO:0000313" key="1">
    <source>
        <dbReference type="Proteomes" id="UP001652600"/>
    </source>
</evidence>
<reference evidence="2" key="1">
    <citation type="submission" date="2025-08" db="UniProtKB">
        <authorList>
            <consortium name="RefSeq"/>
        </authorList>
    </citation>
    <scope>IDENTIFICATION</scope>
    <source>
        <tissue evidence="2">Stem</tissue>
    </source>
</reference>
<dbReference type="InterPro" id="IPR046938">
    <property type="entry name" value="DNA_clamp_sf"/>
</dbReference>
<proteinExistence type="predicted"/>
<accession>A0ABM3KM06</accession>
<dbReference type="Proteomes" id="UP001652600">
    <property type="component" value="Chromosome 3"/>
</dbReference>
<organism evidence="1 2">
    <name type="scientific">Cucumis melo</name>
    <name type="common">Muskmelon</name>
    <dbReference type="NCBI Taxonomy" id="3656"/>
    <lineage>
        <taxon>Eukaryota</taxon>
        <taxon>Viridiplantae</taxon>
        <taxon>Streptophyta</taxon>
        <taxon>Embryophyta</taxon>
        <taxon>Tracheophyta</taxon>
        <taxon>Spermatophyta</taxon>
        <taxon>Magnoliopsida</taxon>
        <taxon>eudicotyledons</taxon>
        <taxon>Gunneridae</taxon>
        <taxon>Pentapetalae</taxon>
        <taxon>rosids</taxon>
        <taxon>fabids</taxon>
        <taxon>Cucurbitales</taxon>
        <taxon>Cucurbitaceae</taxon>
        <taxon>Benincaseae</taxon>
        <taxon>Cucumis</taxon>
    </lineage>
</organism>
<dbReference type="Gene3D" id="3.70.10.10">
    <property type="match status" value="1"/>
</dbReference>
<keyword evidence="1" id="KW-1185">Reference proteome</keyword>
<name>A0ABM3KM06_CUCME</name>
<dbReference type="GeneID" id="103502263"/>
<dbReference type="SUPFAM" id="SSF55979">
    <property type="entry name" value="DNA clamp"/>
    <property type="match status" value="1"/>
</dbReference>
<protein>
    <submittedName>
        <fullName evidence="2">Uncharacterized protein LOC103502263</fullName>
    </submittedName>
</protein>
<gene>
    <name evidence="2" type="primary">LOC103502263</name>
</gene>
<sequence length="254" mass="28441">MAMFLVRLKDFDPLFDATSRLAQIAREADIKFTPLFFSIIASNRSPRFVAYLQMTHHCFINYKVDNDHTSRISLESFHDALLDGGASPSMTIHLLANIKQLILRFESSSHAPKVHHELSLTPSQEEDLGEVDYAKFFSIDSKDLRRVIRNLPIFHGDSICVTATGSQVKFSIASKEIVLTKEWKPHMIFFIKKLDVKALRALVAGYEPPIVTIDGVSVPKPEVNLIEAEEQASVGNARALNAIFKGVDLTCTNL</sequence>
<evidence type="ECO:0000313" key="2">
    <source>
        <dbReference type="RefSeq" id="XP_050938830.1"/>
    </source>
</evidence>